<name>A0A5B0SGD7_PUCGR</name>
<reference evidence="2 3" key="1">
    <citation type="submission" date="2019-05" db="EMBL/GenBank/DDBJ databases">
        <title>Emergence of the Ug99 lineage of the wheat stem rust pathogen through somatic hybridization.</title>
        <authorList>
            <person name="Li F."/>
            <person name="Upadhyaya N.M."/>
            <person name="Sperschneider J."/>
            <person name="Matny O."/>
            <person name="Nguyen-Phuc H."/>
            <person name="Mago R."/>
            <person name="Raley C."/>
            <person name="Miller M.E."/>
            <person name="Silverstein K.A.T."/>
            <person name="Henningsen E."/>
            <person name="Hirsch C.D."/>
            <person name="Visser B."/>
            <person name="Pretorius Z.A."/>
            <person name="Steffenson B.J."/>
            <person name="Schwessinger B."/>
            <person name="Dodds P.N."/>
            <person name="Figueroa M."/>
        </authorList>
    </citation>
    <scope>NUCLEOTIDE SEQUENCE [LARGE SCALE GENOMIC DNA]</scope>
    <source>
        <strain evidence="2 3">Ug99</strain>
    </source>
</reference>
<evidence type="ECO:0000256" key="1">
    <source>
        <dbReference type="SAM" id="Phobius"/>
    </source>
</evidence>
<gene>
    <name evidence="2" type="ORF">PGTUg99_007528</name>
</gene>
<dbReference type="Proteomes" id="UP000325313">
    <property type="component" value="Unassembled WGS sequence"/>
</dbReference>
<proteinExistence type="predicted"/>
<accession>A0A5B0SGD7</accession>
<protein>
    <submittedName>
        <fullName evidence="2">Uncharacterized protein</fullName>
    </submittedName>
</protein>
<dbReference type="EMBL" id="VDEP01000012">
    <property type="protein sequence ID" value="KAA1137078.1"/>
    <property type="molecule type" value="Genomic_DNA"/>
</dbReference>
<dbReference type="AlphaFoldDB" id="A0A5B0SGD7"/>
<comment type="caution">
    <text evidence="2">The sequence shown here is derived from an EMBL/GenBank/DDBJ whole genome shotgun (WGS) entry which is preliminary data.</text>
</comment>
<keyword evidence="1" id="KW-0472">Membrane</keyword>
<feature type="transmembrane region" description="Helical" evidence="1">
    <location>
        <begin position="37"/>
        <end position="55"/>
    </location>
</feature>
<evidence type="ECO:0000313" key="2">
    <source>
        <dbReference type="EMBL" id="KAA1137078.1"/>
    </source>
</evidence>
<keyword evidence="1" id="KW-1133">Transmembrane helix</keyword>
<sequence>MAWMSTLASIGIALGSPLVYLDQYLSIQKTQSSQGFSHLICVVLLQYYAIVLLAWGEI</sequence>
<evidence type="ECO:0000313" key="3">
    <source>
        <dbReference type="Proteomes" id="UP000325313"/>
    </source>
</evidence>
<keyword evidence="1" id="KW-0812">Transmembrane</keyword>
<organism evidence="2 3">
    <name type="scientific">Puccinia graminis f. sp. tritici</name>
    <dbReference type="NCBI Taxonomy" id="56615"/>
    <lineage>
        <taxon>Eukaryota</taxon>
        <taxon>Fungi</taxon>
        <taxon>Dikarya</taxon>
        <taxon>Basidiomycota</taxon>
        <taxon>Pucciniomycotina</taxon>
        <taxon>Pucciniomycetes</taxon>
        <taxon>Pucciniales</taxon>
        <taxon>Pucciniaceae</taxon>
        <taxon>Puccinia</taxon>
    </lineage>
</organism>